<dbReference type="EMBL" id="MK072264">
    <property type="protein sequence ID" value="AYV81230.1"/>
    <property type="molecule type" value="Genomic_DNA"/>
</dbReference>
<sequence>MANSLRGKLNYRLMAAVGEITCQPISLFPTRLRPIIFLCWRKLIIVDFVNGLLISVNGSILPKIVEFSWNTVEIDRKDDKIYINVIHAGYFTCSLVIDLSRVTLTLLSQESSLENKQIISVYNGDRVQEIKFEDGVTFDCVERWWLSTTKDGVKNKGIYMKSVGIPRLLKLHSRTNDPDGFYKYYFCWFDRSQLLIGTVHDNKFHTKEIINSLFENIYQFGLMEDNVLMLVTARCYMGDYSQQLVFIDCNEVRIVDCIELDHHISNPVVPHYAFDELVPIRKDFLTLQTRFVSSMGDCLLRPLVDIVFFYLFGNVPSG</sequence>
<gene>
    <name evidence="1" type="ORF">Harvfovirus22_5</name>
</gene>
<name>A0A3G5A276_9VIRU</name>
<protein>
    <submittedName>
        <fullName evidence="1">Uncharacterized protein</fullName>
    </submittedName>
</protein>
<organism evidence="1">
    <name type="scientific">Harvfovirus sp</name>
    <dbReference type="NCBI Taxonomy" id="2487768"/>
    <lineage>
        <taxon>Viruses</taxon>
        <taxon>Varidnaviria</taxon>
        <taxon>Bamfordvirae</taxon>
        <taxon>Nucleocytoviricota</taxon>
        <taxon>Megaviricetes</taxon>
        <taxon>Imitervirales</taxon>
        <taxon>Mimiviridae</taxon>
        <taxon>Klosneuvirinae</taxon>
    </lineage>
</organism>
<proteinExistence type="predicted"/>
<reference evidence="1" key="1">
    <citation type="submission" date="2018-10" db="EMBL/GenBank/DDBJ databases">
        <title>Hidden diversity of soil giant viruses.</title>
        <authorList>
            <person name="Schulz F."/>
            <person name="Alteio L."/>
            <person name="Goudeau D."/>
            <person name="Ryan E.M."/>
            <person name="Malmstrom R.R."/>
            <person name="Blanchard J."/>
            <person name="Woyke T."/>
        </authorList>
    </citation>
    <scope>NUCLEOTIDE SEQUENCE</scope>
    <source>
        <strain evidence="1">HAV1</strain>
    </source>
</reference>
<accession>A0A3G5A276</accession>
<evidence type="ECO:0000313" key="1">
    <source>
        <dbReference type="EMBL" id="AYV81230.1"/>
    </source>
</evidence>